<name>A0A967DZL5_9FLAO</name>
<accession>A0A967DZL5</accession>
<dbReference type="AlphaFoldDB" id="A0A967DZL5"/>
<dbReference type="Proteomes" id="UP000643701">
    <property type="component" value="Unassembled WGS sequence"/>
</dbReference>
<gene>
    <name evidence="1" type="ORF">G7034_08705</name>
</gene>
<organism evidence="1 2">
    <name type="scientific">Psychroflexus maritimus</name>
    <dbReference type="NCBI Taxonomy" id="2714865"/>
    <lineage>
        <taxon>Bacteria</taxon>
        <taxon>Pseudomonadati</taxon>
        <taxon>Bacteroidota</taxon>
        <taxon>Flavobacteriia</taxon>
        <taxon>Flavobacteriales</taxon>
        <taxon>Flavobacteriaceae</taxon>
        <taxon>Psychroflexus</taxon>
    </lineage>
</organism>
<comment type="caution">
    <text evidence="1">The sequence shown here is derived from an EMBL/GenBank/DDBJ whole genome shotgun (WGS) entry which is preliminary data.</text>
</comment>
<dbReference type="RefSeq" id="WP_166400579.1">
    <property type="nucleotide sequence ID" value="NZ_JAANAS010000061.1"/>
</dbReference>
<keyword evidence="2" id="KW-1185">Reference proteome</keyword>
<proteinExistence type="predicted"/>
<evidence type="ECO:0000313" key="2">
    <source>
        <dbReference type="Proteomes" id="UP000643701"/>
    </source>
</evidence>
<protein>
    <submittedName>
        <fullName evidence="1">Uncharacterized protein</fullName>
    </submittedName>
</protein>
<sequence length="140" mass="16459">MSFELRGEEFKYFSGPRILFEYDNSVNGYLVVVDENEISNKENTLLKPYHKKFEPEQKPTSSYDSGSPASFKSGVAYYAKVDDDYFKITPHKRKAYKDFPEAHQDKVKKYMKKNKIKFRGSEAEQETELKQLMNFLILSQ</sequence>
<reference evidence="1" key="1">
    <citation type="submission" date="2020-03" db="EMBL/GenBank/DDBJ databases">
        <title>Psychroflexus Maritimus sp. nov., isolate from marine sediment.</title>
        <authorList>
            <person name="Zhong Y.-L."/>
        </authorList>
    </citation>
    <scope>NUCLEOTIDE SEQUENCE</scope>
    <source>
        <strain evidence="1">C1</strain>
    </source>
</reference>
<evidence type="ECO:0000313" key="1">
    <source>
        <dbReference type="EMBL" id="NGZ90333.1"/>
    </source>
</evidence>
<dbReference type="EMBL" id="JAANAS010000061">
    <property type="protein sequence ID" value="NGZ90333.1"/>
    <property type="molecule type" value="Genomic_DNA"/>
</dbReference>